<organism evidence="1 2">
    <name type="scientific">Phakopsora pachyrhizi</name>
    <name type="common">Asian soybean rust disease fungus</name>
    <dbReference type="NCBI Taxonomy" id="170000"/>
    <lineage>
        <taxon>Eukaryota</taxon>
        <taxon>Fungi</taxon>
        <taxon>Dikarya</taxon>
        <taxon>Basidiomycota</taxon>
        <taxon>Pucciniomycotina</taxon>
        <taxon>Pucciniomycetes</taxon>
        <taxon>Pucciniales</taxon>
        <taxon>Phakopsoraceae</taxon>
        <taxon>Phakopsora</taxon>
    </lineage>
</organism>
<accession>A0AAV0AYX4</accession>
<name>A0AAV0AYX4_PHAPC</name>
<evidence type="ECO:0000313" key="2">
    <source>
        <dbReference type="Proteomes" id="UP001153365"/>
    </source>
</evidence>
<keyword evidence="2" id="KW-1185">Reference proteome</keyword>
<proteinExistence type="predicted"/>
<protein>
    <submittedName>
        <fullName evidence="1">Uncharacterized protein</fullName>
    </submittedName>
</protein>
<sequence>MEILALGGWWLEECYSKLGGDDAVVAVCSSDGTLVMASDRDRMHWVKQNGKEFKLRCTRMVLRGQKLGVCQCRGFCSNGDCSWSCKTSIIDNNEDKE</sequence>
<dbReference type="Proteomes" id="UP001153365">
    <property type="component" value="Unassembled WGS sequence"/>
</dbReference>
<dbReference type="EMBL" id="CALTRL010001879">
    <property type="protein sequence ID" value="CAH7674023.1"/>
    <property type="molecule type" value="Genomic_DNA"/>
</dbReference>
<reference evidence="1" key="1">
    <citation type="submission" date="2022-06" db="EMBL/GenBank/DDBJ databases">
        <authorList>
            <consortium name="SYNGENTA / RWTH Aachen University"/>
        </authorList>
    </citation>
    <scope>NUCLEOTIDE SEQUENCE</scope>
</reference>
<evidence type="ECO:0000313" key="1">
    <source>
        <dbReference type="EMBL" id="CAH7674023.1"/>
    </source>
</evidence>
<gene>
    <name evidence="1" type="ORF">PPACK8108_LOCUS8917</name>
</gene>
<comment type="caution">
    <text evidence="1">The sequence shown here is derived from an EMBL/GenBank/DDBJ whole genome shotgun (WGS) entry which is preliminary data.</text>
</comment>
<dbReference type="AlphaFoldDB" id="A0AAV0AYX4"/>